<dbReference type="Proteomes" id="UP000443582">
    <property type="component" value="Unassembled WGS sequence"/>
</dbReference>
<dbReference type="Gene3D" id="3.40.470.10">
    <property type="entry name" value="Uracil-DNA glycosylase-like domain"/>
    <property type="match status" value="1"/>
</dbReference>
<keyword evidence="2" id="KW-1185">Reference proteome</keyword>
<gene>
    <name evidence="1" type="ORF">DAY19_07815</name>
</gene>
<comment type="caution">
    <text evidence="1">The sequence shown here is derived from an EMBL/GenBank/DDBJ whole genome shotgun (WGS) entry which is preliminary data.</text>
</comment>
<reference evidence="2" key="1">
    <citation type="journal article" date="2019" name="Int. J. Syst. Evol. Microbiol.">
        <title>Halobacteriovorax valvorus sp. nov., a novel prokaryotic predator isolated from coastal seawater of China.</title>
        <authorList>
            <person name="Chen M.-X."/>
        </authorList>
    </citation>
    <scope>NUCLEOTIDE SEQUENCE [LARGE SCALE GENOMIC DNA]</scope>
    <source>
        <strain evidence="2">BL9</strain>
    </source>
</reference>
<accession>A0ABY0IG76</accession>
<dbReference type="RefSeq" id="WP_115361115.1">
    <property type="nucleotide sequence ID" value="NZ_QDKL01000002.1"/>
</dbReference>
<sequence length="196" mass="22876">MATHQDEIPLFIPKGETNLIILGTMGSINARTVNGEKPDGEFFYYNNNRNHFWKVLQFLFEPEKEARKLTIEEKYAFLEKWGIAMSNIVNIAKVPNKDKDDPSDTVLFAAHKKNNVDFKHASPKFKKLLKTKPMFFTCRRKKGIENLLEGFFEQNGLSADLIDHIWYWPTPTRCNPKARSLIWKDEMKEFLAKFSS</sequence>
<dbReference type="EMBL" id="QDKL01000002">
    <property type="protein sequence ID" value="RZF21585.1"/>
    <property type="molecule type" value="Genomic_DNA"/>
</dbReference>
<evidence type="ECO:0000313" key="2">
    <source>
        <dbReference type="Proteomes" id="UP000443582"/>
    </source>
</evidence>
<protein>
    <recommendedName>
        <fullName evidence="3">DNA-deoxyinosine glycosylase</fullName>
    </recommendedName>
</protein>
<evidence type="ECO:0000313" key="1">
    <source>
        <dbReference type="EMBL" id="RZF21585.1"/>
    </source>
</evidence>
<proteinExistence type="predicted"/>
<name>A0ABY0IG76_9BACT</name>
<dbReference type="SUPFAM" id="SSF52141">
    <property type="entry name" value="Uracil-DNA glycosylase-like"/>
    <property type="match status" value="1"/>
</dbReference>
<evidence type="ECO:0008006" key="3">
    <source>
        <dbReference type="Google" id="ProtNLM"/>
    </source>
</evidence>
<dbReference type="InterPro" id="IPR036895">
    <property type="entry name" value="Uracil-DNA_glycosylase-like_sf"/>
</dbReference>
<organism evidence="1 2">
    <name type="scientific">Halobacteriovorax vibrionivorans</name>
    <dbReference type="NCBI Taxonomy" id="2152716"/>
    <lineage>
        <taxon>Bacteria</taxon>
        <taxon>Pseudomonadati</taxon>
        <taxon>Bdellovibrionota</taxon>
        <taxon>Bacteriovoracia</taxon>
        <taxon>Bacteriovoracales</taxon>
        <taxon>Halobacteriovoraceae</taxon>
        <taxon>Halobacteriovorax</taxon>
    </lineage>
</organism>